<gene>
    <name evidence="2" type="ORF">GP486_002217</name>
</gene>
<evidence type="ECO:0000313" key="2">
    <source>
        <dbReference type="EMBL" id="KAH0563215.1"/>
    </source>
</evidence>
<reference evidence="2" key="1">
    <citation type="submission" date="2021-03" db="EMBL/GenBank/DDBJ databases">
        <title>Comparative genomics and phylogenomic investigation of the class Geoglossomycetes provide insights into ecological specialization and systematics.</title>
        <authorList>
            <person name="Melie T."/>
            <person name="Pirro S."/>
            <person name="Miller A.N."/>
            <person name="Quandt A."/>
        </authorList>
    </citation>
    <scope>NUCLEOTIDE SEQUENCE</scope>
    <source>
        <strain evidence="2">CAQ_001_2017</strain>
    </source>
</reference>
<comment type="caution">
    <text evidence="2">The sequence shown here is derived from an EMBL/GenBank/DDBJ whole genome shotgun (WGS) entry which is preliminary data.</text>
</comment>
<evidence type="ECO:0000256" key="1">
    <source>
        <dbReference type="SAM" id="MobiDB-lite"/>
    </source>
</evidence>
<organism evidence="2 3">
    <name type="scientific">Trichoglossum hirsutum</name>
    <dbReference type="NCBI Taxonomy" id="265104"/>
    <lineage>
        <taxon>Eukaryota</taxon>
        <taxon>Fungi</taxon>
        <taxon>Dikarya</taxon>
        <taxon>Ascomycota</taxon>
        <taxon>Pezizomycotina</taxon>
        <taxon>Geoglossomycetes</taxon>
        <taxon>Geoglossales</taxon>
        <taxon>Geoglossaceae</taxon>
        <taxon>Trichoglossum</taxon>
    </lineage>
</organism>
<feature type="region of interest" description="Disordered" evidence="1">
    <location>
        <begin position="63"/>
        <end position="86"/>
    </location>
</feature>
<evidence type="ECO:0000313" key="3">
    <source>
        <dbReference type="Proteomes" id="UP000750711"/>
    </source>
</evidence>
<accession>A0A9P8LFM4</accession>
<dbReference type="AlphaFoldDB" id="A0A9P8LFM4"/>
<dbReference type="Proteomes" id="UP000750711">
    <property type="component" value="Unassembled WGS sequence"/>
</dbReference>
<sequence length="109" mass="12130">MATVKQRPVVAVPTTAALPHSLRLSPNDPLIAKSIGQLPRLALITIVLDWLDEKNQPLCRPYLAEDADNDDNGEDDGDFPAEEKEVEKRWLTESFTEIGFVDLSKSRSV</sequence>
<name>A0A9P8LFM4_9PEZI</name>
<feature type="compositionally biased region" description="Acidic residues" evidence="1">
    <location>
        <begin position="65"/>
        <end position="80"/>
    </location>
</feature>
<dbReference type="EMBL" id="JAGHQM010000235">
    <property type="protein sequence ID" value="KAH0563215.1"/>
    <property type="molecule type" value="Genomic_DNA"/>
</dbReference>
<proteinExistence type="predicted"/>
<protein>
    <submittedName>
        <fullName evidence="2">Uncharacterized protein</fullName>
    </submittedName>
</protein>
<keyword evidence="3" id="KW-1185">Reference proteome</keyword>